<feature type="compositionally biased region" description="Low complexity" evidence="9">
    <location>
        <begin position="729"/>
        <end position="741"/>
    </location>
</feature>
<dbReference type="CDD" id="cd08953">
    <property type="entry name" value="KR_2_SDR_x"/>
    <property type="match status" value="1"/>
</dbReference>
<reference evidence="13" key="1">
    <citation type="journal article" date="2019" name="Int. J. Syst. Evol. Microbiol.">
        <title>The Global Catalogue of Microorganisms (GCM) 10K type strain sequencing project: providing services to taxonomists for standard genome sequencing and annotation.</title>
        <authorList>
            <consortium name="The Broad Institute Genomics Platform"/>
            <consortium name="The Broad Institute Genome Sequencing Center for Infectious Disease"/>
            <person name="Wu L."/>
            <person name="Ma J."/>
        </authorList>
    </citation>
    <scope>NUCLEOTIDE SEQUENCE [LARGE SCALE GENOMIC DNA]</scope>
    <source>
        <strain evidence="13">CGMCC 4.7357</strain>
    </source>
</reference>
<dbReference type="Gene3D" id="1.10.1200.10">
    <property type="entry name" value="ACP-like"/>
    <property type="match status" value="2"/>
</dbReference>
<dbReference type="InterPro" id="IPR050091">
    <property type="entry name" value="PKS_NRPS_Biosynth_Enz"/>
</dbReference>
<dbReference type="InterPro" id="IPR057326">
    <property type="entry name" value="KR_dom"/>
</dbReference>
<dbReference type="InterPro" id="IPR020841">
    <property type="entry name" value="PKS_Beta-ketoAc_synthase_dom"/>
</dbReference>
<dbReference type="InterPro" id="IPR054514">
    <property type="entry name" value="RhiE-like_linker"/>
</dbReference>
<dbReference type="InterPro" id="IPR018201">
    <property type="entry name" value="Ketoacyl_synth_AS"/>
</dbReference>
<proteinExistence type="predicted"/>
<dbReference type="SUPFAM" id="SSF47336">
    <property type="entry name" value="ACP-like"/>
    <property type="match status" value="2"/>
</dbReference>
<feature type="region of interest" description="Disordered" evidence="9">
    <location>
        <begin position="1365"/>
        <end position="1413"/>
    </location>
</feature>
<feature type="compositionally biased region" description="Low complexity" evidence="9">
    <location>
        <begin position="37"/>
        <end position="58"/>
    </location>
</feature>
<keyword evidence="7" id="KW-0677">Repeat</keyword>
<feature type="domain" description="Carrier" evidence="10">
    <location>
        <begin position="2107"/>
        <end position="2184"/>
    </location>
</feature>
<comment type="caution">
    <text evidence="12">The sequence shown here is derived from an EMBL/GenBank/DDBJ whole genome shotgun (WGS) entry which is preliminary data.</text>
</comment>
<gene>
    <name evidence="12" type="ORF">ACFPA8_20315</name>
</gene>
<protein>
    <submittedName>
        <fullName evidence="12">SDR family NAD(P)-dependent oxidoreductase</fullName>
    </submittedName>
</protein>
<keyword evidence="3" id="KW-0596">Phosphopantetheine</keyword>
<dbReference type="Gene3D" id="3.40.47.10">
    <property type="match status" value="2"/>
</dbReference>
<feature type="compositionally biased region" description="Low complexity" evidence="9">
    <location>
        <begin position="698"/>
        <end position="714"/>
    </location>
</feature>
<evidence type="ECO:0000259" key="10">
    <source>
        <dbReference type="PROSITE" id="PS50075"/>
    </source>
</evidence>
<evidence type="ECO:0000259" key="11">
    <source>
        <dbReference type="PROSITE" id="PS52004"/>
    </source>
</evidence>
<evidence type="ECO:0000313" key="12">
    <source>
        <dbReference type="EMBL" id="MFC4496475.1"/>
    </source>
</evidence>
<name>A0ABV9ACN7_9ACTN</name>
<feature type="compositionally biased region" description="Low complexity" evidence="9">
    <location>
        <begin position="2081"/>
        <end position="2101"/>
    </location>
</feature>
<feature type="compositionally biased region" description="Low complexity" evidence="9">
    <location>
        <begin position="2186"/>
        <end position="2198"/>
    </location>
</feature>
<feature type="domain" description="Carrier" evidence="10">
    <location>
        <begin position="1292"/>
        <end position="1365"/>
    </location>
</feature>
<dbReference type="SMART" id="SM00822">
    <property type="entry name" value="PKS_KR"/>
    <property type="match status" value="1"/>
</dbReference>
<dbReference type="Proteomes" id="UP001595997">
    <property type="component" value="Unassembled WGS sequence"/>
</dbReference>
<feature type="compositionally biased region" description="Low complexity" evidence="9">
    <location>
        <begin position="1395"/>
        <end position="1413"/>
    </location>
</feature>
<feature type="region of interest" description="Disordered" evidence="9">
    <location>
        <begin position="1805"/>
        <end position="1838"/>
    </location>
</feature>
<evidence type="ECO:0000256" key="7">
    <source>
        <dbReference type="ARBA" id="ARBA00022737"/>
    </source>
</evidence>
<dbReference type="PANTHER" id="PTHR43775">
    <property type="entry name" value="FATTY ACID SYNTHASE"/>
    <property type="match status" value="1"/>
</dbReference>
<evidence type="ECO:0000256" key="1">
    <source>
        <dbReference type="ARBA" id="ARBA00004496"/>
    </source>
</evidence>
<dbReference type="PANTHER" id="PTHR43775:SF37">
    <property type="entry name" value="SI:DKEY-61P9.11"/>
    <property type="match status" value="1"/>
</dbReference>
<feature type="region of interest" description="Disordered" evidence="9">
    <location>
        <begin position="2042"/>
        <end position="2107"/>
    </location>
</feature>
<keyword evidence="8" id="KW-0012">Acyltransferase</keyword>
<dbReference type="InterPro" id="IPR036736">
    <property type="entry name" value="ACP-like_sf"/>
</dbReference>
<dbReference type="InterPro" id="IPR014030">
    <property type="entry name" value="Ketoacyl_synth_N"/>
</dbReference>
<dbReference type="Gene3D" id="3.40.50.720">
    <property type="entry name" value="NAD(P)-binding Rossmann-like Domain"/>
    <property type="match status" value="1"/>
</dbReference>
<organism evidence="12 13">
    <name type="scientific">Streptomyces ovatisporus</name>
    <dbReference type="NCBI Taxonomy" id="1128682"/>
    <lineage>
        <taxon>Bacteria</taxon>
        <taxon>Bacillati</taxon>
        <taxon>Actinomycetota</taxon>
        <taxon>Actinomycetes</taxon>
        <taxon>Kitasatosporales</taxon>
        <taxon>Streptomycetaceae</taxon>
        <taxon>Streptomyces</taxon>
    </lineage>
</organism>
<feature type="compositionally biased region" description="Low complexity" evidence="9">
    <location>
        <begin position="1267"/>
        <end position="1290"/>
    </location>
</feature>
<dbReference type="Pfam" id="PF00109">
    <property type="entry name" value="ketoacyl-synt"/>
    <property type="match status" value="2"/>
</dbReference>
<evidence type="ECO:0000256" key="9">
    <source>
        <dbReference type="SAM" id="MobiDB-lite"/>
    </source>
</evidence>
<evidence type="ECO:0000256" key="4">
    <source>
        <dbReference type="ARBA" id="ARBA00022490"/>
    </source>
</evidence>
<sequence>MNPHEQRELDGMDTREILGRFTSGELSKSEALALMRSAADSGASASGSTGGTAPAAPSEHTPSEPPAAVQEPAAVREPTTVQEPVAVIGCSARFPGAADLDAFRQVVREGRDTVSEVPPDRWPAERWYDADPAAPGRSLSRWGGLVEDAAAFDAEQFRMTPREAELTDPQARLFLQGCFRAVENAGYAPSALAGTRCGVHAGVMLNDYAHRIERSSPHSRLPQVMQGNSQSILAARVAYLLDLAGPVTAVDTACSSSLVALHQACQALWLGEADMMLAGGVTLYTTELPYIYMSKAGMLSPTGRCRPFDASADGFVPGEGSAVVLLKTLRRAMADGDPVQLVIRASGVNHDGFTNGLTAPSPRAQSTLIRDVYSRFGIDPATIDYVECHGTGTPLGDPIEVSALNEAYADAGLPAGHIPVGSVKGNVGHTSAAAGLAGLFKALEVVTSGQVPPSLHFTRPNPRIPFGQGPFRVASGPEALPPRSGRPWRAAVSSFGLSGTNAHVVVEAPPAREPDTTPGPALVVLSARNRELLTAQSRALAGWLAGPGSGAGLHEAARTLALGRSHGPSRLAVVAQDRDELRSLLESFTAGRPDEQWVASTSDSTEADRVRQAQEPLLERLYERLSSPGPAARDDLLALGRLYAQRHDIDWRRIHPAGGPRAVALPGSVLATERYWVEEHSAAGRTPAPRAVPAVPPAVHAAAGSPSSGDGAAARLKGTRRAPGTDLVSGDGPAADGPGADSADRADSHELAAPDSGDTGGVPELPGISLYVPQWQPQPVGPAAGESGTLLLLAPPHGTQARNGAGSAEDLRAALATAWTGPVRLVGPGGEEAARAADPAAYPAGEPVTLLVTVRAGDSPDPWWAQLFGPVRELLTRLWKRQVHLVAVAEDRTSALAAAGFVQTLAHENPRLTGRAVLVDRLAADRAGALAAECADRAPQSGRIVELRPGRRRRRLLSRVEAAATAPVAPSPLRRGTTHLVTGGLGGLGVLTARHLVERYGARVVLCGRRPETSLTDADRAVLADLGTAARYVSVDVADAAAVRTLVAGILATEGALHGVFHAAGTLRDAYLVKKRPSDADTVISPKALGARALDAATAGLDLDVFVLYASLSGAVGNLGQSDYATGNGFLDGFAEERRDAVARGERSGRTLSVDWPLWRDGGMSVPEAVLTTMRERTGAEPLPAGPGFAALDALLRLPDAAPAVAVFHGERARWEKSLDTFAVLGPPAAVLHSGGPEGRPGGPGGSGGSGGPGGSGDPGAKAGRTPSAPASVPAAQPVQPAQPAPVAASGRAASGLVRRAVADVTGVPEGAVRMAEPLQTLGFDSLTLRALSARLAESGARVEPTEIFGADSLDEVAVLVAERTDRGEPATARAEVRAAGTEPVPSAPGPDPDPVGTAQAPGAAHPAAGAKPRQSAGALAVVGMSGRYPGAPDLAAFMANLREGRDTAGPVPQDRWNTPSAADDVHGHFLTGVDRFDPDFFGLSTYESALVDPQERLFLETAVEALEDAGALGERLDALEDDSGEPRSVGVFVGVTSSDYQKVGVESWGRGNRTVPAGHYWSIANRVSYLLDLRGPSQPVDTACSSSLTALHLAAQAIERGECAAALVGGVNLYLHPSRLLLLREFGFLSPDGRCRSFGSGGTGFGPGEGVGAVVVKPLERALVDGDQVYAVVRGTAVGHAGRSHGYTAPSPRAQVRVLRRALDQAGVDPSTVGLIEAHGTGTELGDPIEVAALTEVFGERAATGAIALGSVKSQIGHGESVAGLAALTKTVLQLRHRELLPTLHADTVNPALDLTAGPFALATGHAPWPAPRESGKPGGPGGPGDSDVPRRAGVSSFGAGGVNTHAVVEEYAPAWHGAPRPSGAARSGDAAALILLQAPSPQHLAALAGRLAAWLDDTGGPGPRTDLHDLAYTLRSGRAGQPCRLACTALTVRELADALAAVAAAGATAGARLPAGVHVNDVRAHTADAESFADDAALRDYLRALWTSGEHERVGRLWAQGVPVRWNTLLPAGRVVSLPPSVFLRRRIWVDATVPDGLAPAGPSPAAPAAPVESPVPPAAPPVDPLPHEARPETPEIPEPAAAPETAAAPAPPATAWGDDGTRDSRGDDVLARLLDLVRGRIPDPQRHIDPENSLIELGMDSLNLMSLRFAAEEEFDVELPLDLLGGEAPLSAIASRIGATDAPAAHAGTGPGAPALSSDHPRHHS</sequence>
<dbReference type="InterPro" id="IPR013968">
    <property type="entry name" value="PKS_KR"/>
</dbReference>
<feature type="region of interest" description="Disordered" evidence="9">
    <location>
        <begin position="2186"/>
        <end position="2208"/>
    </location>
</feature>
<dbReference type="EMBL" id="JBHSFH010000011">
    <property type="protein sequence ID" value="MFC4496475.1"/>
    <property type="molecule type" value="Genomic_DNA"/>
</dbReference>
<dbReference type="PROSITE" id="PS50075">
    <property type="entry name" value="CARRIER"/>
    <property type="match status" value="2"/>
</dbReference>
<evidence type="ECO:0000256" key="8">
    <source>
        <dbReference type="ARBA" id="ARBA00023315"/>
    </source>
</evidence>
<dbReference type="InterPro" id="IPR036291">
    <property type="entry name" value="NAD(P)-bd_dom_sf"/>
</dbReference>
<dbReference type="SMART" id="SM00825">
    <property type="entry name" value="PKS_KS"/>
    <property type="match status" value="2"/>
</dbReference>
<dbReference type="Pfam" id="PF08659">
    <property type="entry name" value="KR"/>
    <property type="match status" value="1"/>
</dbReference>
<accession>A0ABV9ACN7</accession>
<dbReference type="InterPro" id="IPR009081">
    <property type="entry name" value="PP-bd_ACP"/>
</dbReference>
<dbReference type="PROSITE" id="PS00606">
    <property type="entry name" value="KS3_1"/>
    <property type="match status" value="2"/>
</dbReference>
<feature type="compositionally biased region" description="Pro residues" evidence="9">
    <location>
        <begin position="2044"/>
        <end position="2067"/>
    </location>
</feature>
<dbReference type="SUPFAM" id="SSF51735">
    <property type="entry name" value="NAD(P)-binding Rossmann-fold domains"/>
    <property type="match status" value="2"/>
</dbReference>
<dbReference type="InterPro" id="IPR016039">
    <property type="entry name" value="Thiolase-like"/>
</dbReference>
<feature type="region of interest" description="Disordered" evidence="9">
    <location>
        <begin position="1230"/>
        <end position="1290"/>
    </location>
</feature>
<feature type="domain" description="Ketosynthase family 3 (KS3)" evidence="11">
    <location>
        <begin position="82"/>
        <end position="508"/>
    </location>
</feature>
<feature type="compositionally biased region" description="Low complexity" evidence="9">
    <location>
        <begin position="66"/>
        <end position="78"/>
    </location>
</feature>
<dbReference type="SMART" id="SM00823">
    <property type="entry name" value="PKS_PP"/>
    <property type="match status" value="2"/>
</dbReference>
<dbReference type="InterPro" id="IPR014031">
    <property type="entry name" value="Ketoacyl_synth_C"/>
</dbReference>
<feature type="compositionally biased region" description="Basic and acidic residues" evidence="9">
    <location>
        <begin position="742"/>
        <end position="752"/>
    </location>
</feature>
<keyword evidence="4" id="KW-0963">Cytoplasm</keyword>
<evidence type="ECO:0000256" key="3">
    <source>
        <dbReference type="ARBA" id="ARBA00022450"/>
    </source>
</evidence>
<feature type="compositionally biased region" description="Gly residues" evidence="9">
    <location>
        <begin position="1236"/>
        <end position="1258"/>
    </location>
</feature>
<dbReference type="Pfam" id="PF02801">
    <property type="entry name" value="Ketoacyl-synt_C"/>
    <property type="match status" value="2"/>
</dbReference>
<dbReference type="RefSeq" id="WP_386450564.1">
    <property type="nucleotide sequence ID" value="NZ_JBHSFH010000011.1"/>
</dbReference>
<evidence type="ECO:0000256" key="6">
    <source>
        <dbReference type="ARBA" id="ARBA00022679"/>
    </source>
</evidence>
<comment type="subcellular location">
    <subcellularLocation>
        <location evidence="1">Cytoplasm</location>
    </subcellularLocation>
</comment>
<keyword evidence="6" id="KW-0808">Transferase</keyword>
<evidence type="ECO:0000313" key="13">
    <source>
        <dbReference type="Proteomes" id="UP001595997"/>
    </source>
</evidence>
<evidence type="ECO:0000256" key="5">
    <source>
        <dbReference type="ARBA" id="ARBA00022553"/>
    </source>
</evidence>
<dbReference type="Pfam" id="PF22336">
    <property type="entry name" value="RhiE-like_linker"/>
    <property type="match status" value="2"/>
</dbReference>
<dbReference type="Gene3D" id="1.10.1240.100">
    <property type="match status" value="2"/>
</dbReference>
<dbReference type="SUPFAM" id="SSF53901">
    <property type="entry name" value="Thiolase-like"/>
    <property type="match status" value="2"/>
</dbReference>
<feature type="region of interest" description="Disordered" evidence="9">
    <location>
        <begin position="698"/>
        <end position="769"/>
    </location>
</feature>
<keyword evidence="13" id="KW-1185">Reference proteome</keyword>
<feature type="region of interest" description="Disordered" evidence="9">
    <location>
        <begin position="36"/>
        <end position="79"/>
    </location>
</feature>
<dbReference type="CDD" id="cd00833">
    <property type="entry name" value="PKS"/>
    <property type="match status" value="2"/>
</dbReference>
<evidence type="ECO:0000256" key="2">
    <source>
        <dbReference type="ARBA" id="ARBA00004792"/>
    </source>
</evidence>
<dbReference type="InterPro" id="IPR020806">
    <property type="entry name" value="PKS_PP-bd"/>
</dbReference>
<dbReference type="PROSITE" id="PS52004">
    <property type="entry name" value="KS3_2"/>
    <property type="match status" value="2"/>
</dbReference>
<comment type="pathway">
    <text evidence="2">Antibiotic biosynthesis.</text>
</comment>
<dbReference type="Pfam" id="PF00550">
    <property type="entry name" value="PP-binding"/>
    <property type="match status" value="2"/>
</dbReference>
<keyword evidence="5" id="KW-0597">Phosphoprotein</keyword>
<feature type="domain" description="Ketosynthase family 3 (KS3)" evidence="11">
    <location>
        <begin position="1417"/>
        <end position="1852"/>
    </location>
</feature>